<dbReference type="AlphaFoldDB" id="A0A843UIK0"/>
<dbReference type="Proteomes" id="UP000652761">
    <property type="component" value="Unassembled WGS sequence"/>
</dbReference>
<feature type="non-terminal residue" evidence="2">
    <location>
        <position position="137"/>
    </location>
</feature>
<evidence type="ECO:0000313" key="3">
    <source>
        <dbReference type="Proteomes" id="UP000652761"/>
    </source>
</evidence>
<gene>
    <name evidence="2" type="ORF">Taro_018378</name>
</gene>
<keyword evidence="3" id="KW-1185">Reference proteome</keyword>
<protein>
    <submittedName>
        <fullName evidence="2">Uncharacterized protein</fullName>
    </submittedName>
</protein>
<sequence length="137" mass="14328">SSPSPSPGLPFPCREVVGGGLRRTPPSRSCRGEAPTIVVAPLPSGSYRGEAPTVVAAPPSSPRPRRRCFFLPYSAPAALEREAVGPPPPPTISAPLLIHQLEVSIMEANTTLNAIESEASLNATDVETSSSLSHPRK</sequence>
<feature type="region of interest" description="Disordered" evidence="1">
    <location>
        <begin position="1"/>
        <end position="35"/>
    </location>
</feature>
<dbReference type="EMBL" id="NMUH01000854">
    <property type="protein sequence ID" value="MQL85852.1"/>
    <property type="molecule type" value="Genomic_DNA"/>
</dbReference>
<organism evidence="2 3">
    <name type="scientific">Colocasia esculenta</name>
    <name type="common">Wild taro</name>
    <name type="synonym">Arum esculentum</name>
    <dbReference type="NCBI Taxonomy" id="4460"/>
    <lineage>
        <taxon>Eukaryota</taxon>
        <taxon>Viridiplantae</taxon>
        <taxon>Streptophyta</taxon>
        <taxon>Embryophyta</taxon>
        <taxon>Tracheophyta</taxon>
        <taxon>Spermatophyta</taxon>
        <taxon>Magnoliopsida</taxon>
        <taxon>Liliopsida</taxon>
        <taxon>Araceae</taxon>
        <taxon>Aroideae</taxon>
        <taxon>Colocasieae</taxon>
        <taxon>Colocasia</taxon>
    </lineage>
</organism>
<comment type="caution">
    <text evidence="2">The sequence shown here is derived from an EMBL/GenBank/DDBJ whole genome shotgun (WGS) entry which is preliminary data.</text>
</comment>
<feature type="non-terminal residue" evidence="2">
    <location>
        <position position="1"/>
    </location>
</feature>
<proteinExistence type="predicted"/>
<reference evidence="2" key="1">
    <citation type="submission" date="2017-07" db="EMBL/GenBank/DDBJ databases">
        <title>Taro Niue Genome Assembly and Annotation.</title>
        <authorList>
            <person name="Atibalentja N."/>
            <person name="Keating K."/>
            <person name="Fields C.J."/>
        </authorList>
    </citation>
    <scope>NUCLEOTIDE SEQUENCE</scope>
    <source>
        <strain evidence="2">Niue_2</strain>
        <tissue evidence="2">Leaf</tissue>
    </source>
</reference>
<evidence type="ECO:0000313" key="2">
    <source>
        <dbReference type="EMBL" id="MQL85852.1"/>
    </source>
</evidence>
<name>A0A843UIK0_COLES</name>
<accession>A0A843UIK0</accession>
<feature type="compositionally biased region" description="Pro residues" evidence="1">
    <location>
        <begin position="1"/>
        <end position="10"/>
    </location>
</feature>
<evidence type="ECO:0000256" key="1">
    <source>
        <dbReference type="SAM" id="MobiDB-lite"/>
    </source>
</evidence>